<protein>
    <submittedName>
        <fullName evidence="1">Uncharacterized protein</fullName>
    </submittedName>
</protein>
<reference evidence="1" key="1">
    <citation type="submission" date="2019-03" db="EMBL/GenBank/DDBJ databases">
        <authorList>
            <person name="Mank J."/>
            <person name="Almeida P."/>
        </authorList>
    </citation>
    <scope>NUCLEOTIDE SEQUENCE</scope>
    <source>
        <strain evidence="1">78183</strain>
    </source>
</reference>
<dbReference type="EMBL" id="CAADRP010000458">
    <property type="protein sequence ID" value="VFU28791.1"/>
    <property type="molecule type" value="Genomic_DNA"/>
</dbReference>
<organism evidence="1">
    <name type="scientific">Salix viminalis</name>
    <name type="common">Common osier</name>
    <name type="synonym">Basket willow</name>
    <dbReference type="NCBI Taxonomy" id="40686"/>
    <lineage>
        <taxon>Eukaryota</taxon>
        <taxon>Viridiplantae</taxon>
        <taxon>Streptophyta</taxon>
        <taxon>Embryophyta</taxon>
        <taxon>Tracheophyta</taxon>
        <taxon>Spermatophyta</taxon>
        <taxon>Magnoliopsida</taxon>
        <taxon>eudicotyledons</taxon>
        <taxon>Gunneridae</taxon>
        <taxon>Pentapetalae</taxon>
        <taxon>rosids</taxon>
        <taxon>fabids</taxon>
        <taxon>Malpighiales</taxon>
        <taxon>Salicaceae</taxon>
        <taxon>Saliceae</taxon>
        <taxon>Salix</taxon>
    </lineage>
</organism>
<accession>A0A6N2KJS1</accession>
<name>A0A6N2KJS1_SALVM</name>
<gene>
    <name evidence="1" type="ORF">SVIM_LOCUS98002</name>
</gene>
<dbReference type="AlphaFoldDB" id="A0A6N2KJS1"/>
<sequence>MGRMSTHRRVGDWTVRKLIQTVITSILGDLNRFNRSTLLGHNESRIVASFNLHWLSRRHPARGCIEVHIQISSFADDTVVGFFNR</sequence>
<evidence type="ECO:0000313" key="1">
    <source>
        <dbReference type="EMBL" id="VFU28791.1"/>
    </source>
</evidence>
<proteinExistence type="predicted"/>